<organism evidence="1 2">
    <name type="scientific">Streptomyces viridochromogenes (strain DSM 40736 / JCM 4977 / BCRC 1201 / Tue 494)</name>
    <dbReference type="NCBI Taxonomy" id="591159"/>
    <lineage>
        <taxon>Bacteria</taxon>
        <taxon>Bacillati</taxon>
        <taxon>Actinomycetota</taxon>
        <taxon>Actinomycetes</taxon>
        <taxon>Kitasatosporales</taxon>
        <taxon>Streptomycetaceae</taxon>
        <taxon>Streptomyces</taxon>
    </lineage>
</organism>
<sequence>MVVGDEGPGDGCAGVAVVPDRAGPCQDPLAGLSPALLQQIAEAGIEGGGLETAGALLQASSSEIKSMNGLQSQSTSAADKTTSDAVYKNAIAYQDKLVKSLTTQRTKLGTAMDKLAAAME</sequence>
<dbReference type="EMBL" id="GG657757">
    <property type="protein sequence ID" value="EFL29540.1"/>
    <property type="molecule type" value="Genomic_DNA"/>
</dbReference>
<dbReference type="AlphaFoldDB" id="D9X324"/>
<reference evidence="2" key="1">
    <citation type="submission" date="2009-02" db="EMBL/GenBank/DDBJ databases">
        <title>Annotation of Streptomyces viridochromogenes strain DSM 40736.</title>
        <authorList>
            <consortium name="The Broad Institute Genome Sequencing Platform"/>
            <consortium name="Broad Institute Microbial Sequencing Center"/>
            <person name="Fischbach M."/>
            <person name="Godfrey P."/>
            <person name="Ward D."/>
            <person name="Young S."/>
            <person name="Zeng Q."/>
            <person name="Koehrsen M."/>
            <person name="Alvarado L."/>
            <person name="Berlin A.M."/>
            <person name="Bochicchio J."/>
            <person name="Borenstein D."/>
            <person name="Chapman S.B."/>
            <person name="Chen Z."/>
            <person name="Engels R."/>
            <person name="Freedman E."/>
            <person name="Gellesch M."/>
            <person name="Goldberg J."/>
            <person name="Griggs A."/>
            <person name="Gujja S."/>
            <person name="Heilman E.R."/>
            <person name="Heiman D.I."/>
            <person name="Hepburn T.A."/>
            <person name="Howarth C."/>
            <person name="Jen D."/>
            <person name="Larson L."/>
            <person name="Lewis B."/>
            <person name="Mehta T."/>
            <person name="Park D."/>
            <person name="Pearson M."/>
            <person name="Richards J."/>
            <person name="Roberts A."/>
            <person name="Saif S."/>
            <person name="Shea T.D."/>
            <person name="Shenoy N."/>
            <person name="Sisk P."/>
            <person name="Stolte C."/>
            <person name="Sykes S.N."/>
            <person name="Thomson T."/>
            <person name="Walk T."/>
            <person name="White J."/>
            <person name="Yandava C."/>
            <person name="Straight P."/>
            <person name="Clardy J."/>
            <person name="Hung D."/>
            <person name="Kolter R."/>
            <person name="Mekalanos J."/>
            <person name="Walker S."/>
            <person name="Walsh C.T."/>
            <person name="Wieland-Brown L.C."/>
            <person name="Haas B."/>
            <person name="Nusbaum C."/>
            <person name="Birren B."/>
        </authorList>
    </citation>
    <scope>NUCLEOTIDE SEQUENCE [LARGE SCALE GENOMIC DNA]</scope>
    <source>
        <strain evidence="2">DSM 40736 / JCM 4977 / BCRC 1201 / Tue 494</strain>
    </source>
</reference>
<dbReference type="HOGENOM" id="CLU_2048490_0_0_11"/>
<protein>
    <submittedName>
        <fullName evidence="1">Predicted protein</fullName>
    </submittedName>
</protein>
<dbReference type="Proteomes" id="UP000004184">
    <property type="component" value="Unassembled WGS sequence"/>
</dbReference>
<name>D9X324_STRVT</name>
<accession>D9X324</accession>
<proteinExistence type="predicted"/>
<keyword evidence="2" id="KW-1185">Reference proteome</keyword>
<dbReference type="STRING" id="591159.SSQG_00058"/>
<evidence type="ECO:0000313" key="1">
    <source>
        <dbReference type="EMBL" id="EFL29540.1"/>
    </source>
</evidence>
<evidence type="ECO:0000313" key="2">
    <source>
        <dbReference type="Proteomes" id="UP000004184"/>
    </source>
</evidence>
<gene>
    <name evidence="1" type="ORF">SSQG_00058</name>
</gene>